<evidence type="ECO:0000256" key="2">
    <source>
        <dbReference type="SAM" id="SignalP"/>
    </source>
</evidence>
<dbReference type="Proteomes" id="UP000005426">
    <property type="component" value="Unassembled WGS sequence"/>
</dbReference>
<dbReference type="STRING" id="452589.G9NQS7"/>
<gene>
    <name evidence="3" type="ORF">TRIATDRAFT_46252</name>
</gene>
<dbReference type="AlphaFoldDB" id="G9NQS7"/>
<dbReference type="OMA" id="YYYWTYS"/>
<dbReference type="eggNOG" id="ENOG502SE6F">
    <property type="taxonomic scope" value="Eukaryota"/>
</dbReference>
<dbReference type="OrthoDB" id="4777991at2759"/>
<dbReference type="RefSeq" id="XP_013945055.1">
    <property type="nucleotide sequence ID" value="XM_014089580.1"/>
</dbReference>
<reference evidence="3 4" key="1">
    <citation type="journal article" date="2011" name="Genome Biol.">
        <title>Comparative genome sequence analysis underscores mycoparasitism as the ancestral life style of Trichoderma.</title>
        <authorList>
            <person name="Kubicek C.P."/>
            <person name="Herrera-Estrella A."/>
            <person name="Seidl-Seiboth V."/>
            <person name="Martinez D.A."/>
            <person name="Druzhinina I.S."/>
            <person name="Thon M."/>
            <person name="Zeilinger S."/>
            <person name="Casas-Flores S."/>
            <person name="Horwitz B.A."/>
            <person name="Mukherjee P.K."/>
            <person name="Mukherjee M."/>
            <person name="Kredics L."/>
            <person name="Alcaraz L.D."/>
            <person name="Aerts A."/>
            <person name="Antal Z."/>
            <person name="Atanasova L."/>
            <person name="Cervantes-Badillo M.G."/>
            <person name="Challacombe J."/>
            <person name="Chertkov O."/>
            <person name="McCluskey K."/>
            <person name="Coulpier F."/>
            <person name="Deshpande N."/>
            <person name="von Doehren H."/>
            <person name="Ebbole D.J."/>
            <person name="Esquivel-Naranjo E.U."/>
            <person name="Fekete E."/>
            <person name="Flipphi M."/>
            <person name="Glaser F."/>
            <person name="Gomez-Rodriguez E.Y."/>
            <person name="Gruber S."/>
            <person name="Han C."/>
            <person name="Henrissat B."/>
            <person name="Hermosa R."/>
            <person name="Hernandez-Onate M."/>
            <person name="Karaffa L."/>
            <person name="Kosti I."/>
            <person name="Le Crom S."/>
            <person name="Lindquist E."/>
            <person name="Lucas S."/>
            <person name="Luebeck M."/>
            <person name="Luebeck P.S."/>
            <person name="Margeot A."/>
            <person name="Metz B."/>
            <person name="Misra M."/>
            <person name="Nevalainen H."/>
            <person name="Omann M."/>
            <person name="Packer N."/>
            <person name="Perrone G."/>
            <person name="Uresti-Rivera E.E."/>
            <person name="Salamov A."/>
            <person name="Schmoll M."/>
            <person name="Seiboth B."/>
            <person name="Shapiro H."/>
            <person name="Sukno S."/>
            <person name="Tamayo-Ramos J.A."/>
            <person name="Tisch D."/>
            <person name="Wiest A."/>
            <person name="Wilkinson H.H."/>
            <person name="Zhang M."/>
            <person name="Coutinho P.M."/>
            <person name="Kenerley C.M."/>
            <person name="Monte E."/>
            <person name="Baker S.E."/>
            <person name="Grigoriev I.V."/>
        </authorList>
    </citation>
    <scope>NUCLEOTIDE SEQUENCE [LARGE SCALE GENOMIC DNA]</scope>
    <source>
        <strain evidence="4">ATCC 20476 / IMI 206040</strain>
    </source>
</reference>
<feature type="compositionally biased region" description="Low complexity" evidence="1">
    <location>
        <begin position="290"/>
        <end position="303"/>
    </location>
</feature>
<name>G9NQS7_HYPAI</name>
<dbReference type="EMBL" id="ABDG02000021">
    <property type="protein sequence ID" value="EHK46898.1"/>
    <property type="molecule type" value="Genomic_DNA"/>
</dbReference>
<sequence length="384" mass="40589">MQSVFLLLWAATLSSAKLFVNYDEKLEGRPKVYTVVKEEVGRLDIPSKSGHTNNDSKVPPGIDLKPREALDILLGKRQTCAQGYGYCPSAGGCCVTNSLCCSYGYCHTQGSACCPTGPCGQGQTCCGVSHCMPTGDQCCEDESHCPAGNNCYLSSLSNGIVCCTDAKCTAHVDDGKTTYARTTTTTHTYTTTYYQTYYWTVTWYYWYYYWTYSIDIQASIVTSTRSTTQTVFSVKTTDAGAASEYFSEKSRTLSLPTPAAATSLESLAGSTSFLSTPSSKDPSPSPSSNPGPSSEPSITEIPSAPLDPIPSTGRPDDNESSSSSESRSSSTTTLLRSGGDDGGSPPKNGGSGSSGAKPLWAGSDWKSLWVLALGVGTGVLAAVL</sequence>
<feature type="region of interest" description="Disordered" evidence="1">
    <location>
        <begin position="270"/>
        <end position="358"/>
    </location>
</feature>
<evidence type="ECO:0000256" key="1">
    <source>
        <dbReference type="SAM" id="MobiDB-lite"/>
    </source>
</evidence>
<dbReference type="KEGG" id="tatv:25784716"/>
<protein>
    <submittedName>
        <fullName evidence="3">Carbohydrate-binding module family 18 protein</fullName>
    </submittedName>
</protein>
<dbReference type="HOGENOM" id="CLU_065848_0_0_1"/>
<keyword evidence="4" id="KW-1185">Reference proteome</keyword>
<organism evidence="3 4">
    <name type="scientific">Hypocrea atroviridis (strain ATCC 20476 / IMI 206040)</name>
    <name type="common">Trichoderma atroviride</name>
    <dbReference type="NCBI Taxonomy" id="452589"/>
    <lineage>
        <taxon>Eukaryota</taxon>
        <taxon>Fungi</taxon>
        <taxon>Dikarya</taxon>
        <taxon>Ascomycota</taxon>
        <taxon>Pezizomycotina</taxon>
        <taxon>Sordariomycetes</taxon>
        <taxon>Hypocreomycetidae</taxon>
        <taxon>Hypocreales</taxon>
        <taxon>Hypocreaceae</taxon>
        <taxon>Trichoderma</taxon>
    </lineage>
</organism>
<feature type="signal peptide" evidence="2">
    <location>
        <begin position="1"/>
        <end position="16"/>
    </location>
</feature>
<dbReference type="GeneID" id="25784716"/>
<accession>G9NQS7</accession>
<evidence type="ECO:0000313" key="3">
    <source>
        <dbReference type="EMBL" id="EHK46898.1"/>
    </source>
</evidence>
<feature type="chain" id="PRO_5003524767" evidence="2">
    <location>
        <begin position="17"/>
        <end position="384"/>
    </location>
</feature>
<evidence type="ECO:0000313" key="4">
    <source>
        <dbReference type="Proteomes" id="UP000005426"/>
    </source>
</evidence>
<keyword evidence="2" id="KW-0732">Signal</keyword>
<feature type="compositionally biased region" description="Low complexity" evidence="1">
    <location>
        <begin position="320"/>
        <end position="348"/>
    </location>
</feature>
<comment type="caution">
    <text evidence="3">The sequence shown here is derived from an EMBL/GenBank/DDBJ whole genome shotgun (WGS) entry which is preliminary data.</text>
</comment>
<proteinExistence type="predicted"/>